<evidence type="ECO:0000313" key="2">
    <source>
        <dbReference type="Proteomes" id="UP001062846"/>
    </source>
</evidence>
<evidence type="ECO:0000313" key="1">
    <source>
        <dbReference type="EMBL" id="KAI8569304.1"/>
    </source>
</evidence>
<proteinExistence type="predicted"/>
<sequence>MKEKIKLSPGALFAEVPEEHRPLLSDILFQWPSTFVPPATPQDFESVYDGPETLVRYRLEVDWLLERIDQIASLLELSVVRHRLEKVSKELEECRVLFCAG</sequence>
<comment type="caution">
    <text evidence="1">The sequence shown here is derived from an EMBL/GenBank/DDBJ whole genome shotgun (WGS) entry which is preliminary data.</text>
</comment>
<name>A0ACC0PW87_RHOML</name>
<reference evidence="1" key="1">
    <citation type="submission" date="2022-02" db="EMBL/GenBank/DDBJ databases">
        <title>Plant Genome Project.</title>
        <authorList>
            <person name="Zhang R.-G."/>
        </authorList>
    </citation>
    <scope>NUCLEOTIDE SEQUENCE</scope>
    <source>
        <strain evidence="1">AT1</strain>
    </source>
</reference>
<dbReference type="Proteomes" id="UP001062846">
    <property type="component" value="Chromosome 2"/>
</dbReference>
<keyword evidence="2" id="KW-1185">Reference proteome</keyword>
<organism evidence="1 2">
    <name type="scientific">Rhododendron molle</name>
    <name type="common">Chinese azalea</name>
    <name type="synonym">Azalea mollis</name>
    <dbReference type="NCBI Taxonomy" id="49168"/>
    <lineage>
        <taxon>Eukaryota</taxon>
        <taxon>Viridiplantae</taxon>
        <taxon>Streptophyta</taxon>
        <taxon>Embryophyta</taxon>
        <taxon>Tracheophyta</taxon>
        <taxon>Spermatophyta</taxon>
        <taxon>Magnoliopsida</taxon>
        <taxon>eudicotyledons</taxon>
        <taxon>Gunneridae</taxon>
        <taxon>Pentapetalae</taxon>
        <taxon>asterids</taxon>
        <taxon>Ericales</taxon>
        <taxon>Ericaceae</taxon>
        <taxon>Ericoideae</taxon>
        <taxon>Rhodoreae</taxon>
        <taxon>Rhododendron</taxon>
    </lineage>
</organism>
<protein>
    <submittedName>
        <fullName evidence="1">Uncharacterized protein</fullName>
    </submittedName>
</protein>
<accession>A0ACC0PW87</accession>
<gene>
    <name evidence="1" type="ORF">RHMOL_Rhmol02G0268400</name>
</gene>
<dbReference type="EMBL" id="CM046389">
    <property type="protein sequence ID" value="KAI8569304.1"/>
    <property type="molecule type" value="Genomic_DNA"/>
</dbReference>